<evidence type="ECO:0000259" key="5">
    <source>
        <dbReference type="Pfam" id="PF01258"/>
    </source>
</evidence>
<dbReference type="InterPro" id="IPR020458">
    <property type="entry name" value="Znf_DskA_TraR_CS"/>
</dbReference>
<dbReference type="STRING" id="170623.SAMN04244579_00329"/>
<dbReference type="RefSeq" id="WP_090896514.1">
    <property type="nucleotide sequence ID" value="NZ_FNYO01000003.1"/>
</dbReference>
<feature type="domain" description="Zinc finger DksA/TraR C4-type" evidence="5">
    <location>
        <begin position="36"/>
        <end position="66"/>
    </location>
</feature>
<dbReference type="InterPro" id="IPR012783">
    <property type="entry name" value="Znf_C4_TraR"/>
</dbReference>
<dbReference type="Proteomes" id="UP000199005">
    <property type="component" value="Unassembled WGS sequence"/>
</dbReference>
<feature type="zinc finger region" description="dksA C4-type" evidence="4">
    <location>
        <begin position="36"/>
        <end position="60"/>
    </location>
</feature>
<organism evidence="6 7">
    <name type="scientific">Azotobacter beijerinckii</name>
    <dbReference type="NCBI Taxonomy" id="170623"/>
    <lineage>
        <taxon>Bacteria</taxon>
        <taxon>Pseudomonadati</taxon>
        <taxon>Pseudomonadota</taxon>
        <taxon>Gammaproteobacteria</taxon>
        <taxon>Pseudomonadales</taxon>
        <taxon>Pseudomonadaceae</taxon>
        <taxon>Azotobacter</taxon>
    </lineage>
</organism>
<dbReference type="GO" id="GO:0008270">
    <property type="term" value="F:zinc ion binding"/>
    <property type="evidence" value="ECO:0007669"/>
    <property type="project" value="UniProtKB-KW"/>
</dbReference>
<evidence type="ECO:0000313" key="7">
    <source>
        <dbReference type="Proteomes" id="UP000199005"/>
    </source>
</evidence>
<dbReference type="PANTHER" id="PTHR38777">
    <property type="entry name" value="FELS-2 PROPHAGE PROTEIN"/>
    <property type="match status" value="1"/>
</dbReference>
<sequence length="68" mass="7355">MADHCDMADELIEQQLAIALSRHHAQRPTGAGALECDDCGEPIPEPRRAALPGCVTCVDCQGLRERRG</sequence>
<protein>
    <submittedName>
        <fullName evidence="6">Transcriptional regulator, TraR/DksA family</fullName>
    </submittedName>
</protein>
<dbReference type="Pfam" id="PF01258">
    <property type="entry name" value="zf-dskA_traR"/>
    <property type="match status" value="1"/>
</dbReference>
<accession>A0A1H6QIX5</accession>
<name>A0A1H6QIX5_9GAMM</name>
<dbReference type="PANTHER" id="PTHR38777:SF1">
    <property type="entry name" value="DNAK SUPPRESSOR PROTEIN"/>
    <property type="match status" value="1"/>
</dbReference>
<evidence type="ECO:0000313" key="6">
    <source>
        <dbReference type="EMBL" id="SEI41856.1"/>
    </source>
</evidence>
<proteinExistence type="predicted"/>
<evidence type="ECO:0000256" key="2">
    <source>
        <dbReference type="ARBA" id="ARBA00022771"/>
    </source>
</evidence>
<dbReference type="AlphaFoldDB" id="A0A1H6QIX5"/>
<dbReference type="PROSITE" id="PS51128">
    <property type="entry name" value="ZF_DKSA_2"/>
    <property type="match status" value="1"/>
</dbReference>
<dbReference type="GO" id="GO:1900378">
    <property type="term" value="P:positive regulation of secondary metabolite biosynthetic process"/>
    <property type="evidence" value="ECO:0007669"/>
    <property type="project" value="TreeGrafter"/>
</dbReference>
<gene>
    <name evidence="6" type="ORF">SAMN04244579_00329</name>
</gene>
<dbReference type="PROSITE" id="PS01102">
    <property type="entry name" value="ZF_DKSA_1"/>
    <property type="match status" value="1"/>
</dbReference>
<dbReference type="NCBIfam" id="TIGR02419">
    <property type="entry name" value="C4_traR_proteo"/>
    <property type="match status" value="1"/>
</dbReference>
<keyword evidence="1" id="KW-0479">Metal-binding</keyword>
<keyword evidence="2" id="KW-0863">Zinc-finger</keyword>
<evidence type="ECO:0000256" key="4">
    <source>
        <dbReference type="PROSITE-ProRule" id="PRU00510"/>
    </source>
</evidence>
<dbReference type="Gene3D" id="1.20.120.910">
    <property type="entry name" value="DksA, coiled-coil domain"/>
    <property type="match status" value="1"/>
</dbReference>
<dbReference type="EMBL" id="FNYO01000003">
    <property type="protein sequence ID" value="SEI41856.1"/>
    <property type="molecule type" value="Genomic_DNA"/>
</dbReference>
<evidence type="ECO:0000256" key="1">
    <source>
        <dbReference type="ARBA" id="ARBA00022723"/>
    </source>
</evidence>
<dbReference type="SUPFAM" id="SSF57716">
    <property type="entry name" value="Glucocorticoid receptor-like (DNA-binding domain)"/>
    <property type="match status" value="1"/>
</dbReference>
<reference evidence="6 7" key="1">
    <citation type="submission" date="2016-10" db="EMBL/GenBank/DDBJ databases">
        <authorList>
            <person name="de Groot N.N."/>
        </authorList>
    </citation>
    <scope>NUCLEOTIDE SEQUENCE [LARGE SCALE GENOMIC DNA]</scope>
    <source>
        <strain evidence="6 7">DSM 1041</strain>
    </source>
</reference>
<evidence type="ECO:0000256" key="3">
    <source>
        <dbReference type="ARBA" id="ARBA00022833"/>
    </source>
</evidence>
<dbReference type="InterPro" id="IPR000962">
    <property type="entry name" value="Znf_DskA_TraR"/>
</dbReference>
<keyword evidence="3" id="KW-0862">Zinc</keyword>